<accession>A0AA38RRP5</accession>
<comment type="caution">
    <text evidence="3">The sequence shown here is derived from an EMBL/GenBank/DDBJ whole genome shotgun (WGS) entry which is preliminary data.</text>
</comment>
<keyword evidence="4" id="KW-1185">Reference proteome</keyword>
<keyword evidence="1" id="KW-0175">Coiled coil</keyword>
<name>A0AA38RRP5_9PEZI</name>
<dbReference type="Proteomes" id="UP001174694">
    <property type="component" value="Unassembled WGS sequence"/>
</dbReference>
<evidence type="ECO:0000313" key="4">
    <source>
        <dbReference type="Proteomes" id="UP001174694"/>
    </source>
</evidence>
<sequence>MSRPTREHDHALEAQRQMERIYAEWRARRDQLQSEYKEEIKNEECATRKAVTVVEAEFRQNMQAAEENGSQTVAMVEEVMATKKDLKIKELENRLRETRSKVQAHYDKQLLEHTSKFSDAIMATLSPIAMYTTQQHASLASRPLASPVAPLRAVMPKLARPLGGPADRAQTLPGEGSPDDADKAKPPIPRPMPKVQAVKGTIGFNEVYQNGCAQYKHMIVIYPPGDSGGDWYIFKCDKHGRHFGQNPFRGAAAHLSTHTLPGRPSLVIRELGHRVLGCSKELADKNNDVVNKAFENGYTPLNETRLRRIERREMGSLNQHEGIFRWPTMESCILAVKATAVKTTTAKVLKLLQWLCPIRGELAVTRRPAYARG</sequence>
<feature type="coiled-coil region" evidence="1">
    <location>
        <begin position="81"/>
        <end position="108"/>
    </location>
</feature>
<organism evidence="3 4">
    <name type="scientific">Pleurostoma richardsiae</name>
    <dbReference type="NCBI Taxonomy" id="41990"/>
    <lineage>
        <taxon>Eukaryota</taxon>
        <taxon>Fungi</taxon>
        <taxon>Dikarya</taxon>
        <taxon>Ascomycota</taxon>
        <taxon>Pezizomycotina</taxon>
        <taxon>Sordariomycetes</taxon>
        <taxon>Sordariomycetidae</taxon>
        <taxon>Calosphaeriales</taxon>
        <taxon>Pleurostomataceae</taxon>
        <taxon>Pleurostoma</taxon>
    </lineage>
</organism>
<feature type="coiled-coil region" evidence="1">
    <location>
        <begin position="15"/>
        <end position="49"/>
    </location>
</feature>
<evidence type="ECO:0000256" key="1">
    <source>
        <dbReference type="SAM" id="Coils"/>
    </source>
</evidence>
<evidence type="ECO:0000256" key="2">
    <source>
        <dbReference type="SAM" id="MobiDB-lite"/>
    </source>
</evidence>
<evidence type="ECO:0000313" key="3">
    <source>
        <dbReference type="EMBL" id="KAJ9137707.1"/>
    </source>
</evidence>
<dbReference type="EMBL" id="JANBVO010000033">
    <property type="protein sequence ID" value="KAJ9137707.1"/>
    <property type="molecule type" value="Genomic_DNA"/>
</dbReference>
<proteinExistence type="predicted"/>
<reference evidence="3" key="1">
    <citation type="submission" date="2022-07" db="EMBL/GenBank/DDBJ databases">
        <title>Fungi with potential for degradation of polypropylene.</title>
        <authorList>
            <person name="Gostincar C."/>
        </authorList>
    </citation>
    <scope>NUCLEOTIDE SEQUENCE</scope>
    <source>
        <strain evidence="3">EXF-13308</strain>
    </source>
</reference>
<dbReference type="AlphaFoldDB" id="A0AA38RRP5"/>
<gene>
    <name evidence="3" type="ORF">NKR23_g8928</name>
</gene>
<feature type="region of interest" description="Disordered" evidence="2">
    <location>
        <begin position="159"/>
        <end position="194"/>
    </location>
</feature>
<protein>
    <submittedName>
        <fullName evidence="3">Uncharacterized protein</fullName>
    </submittedName>
</protein>